<dbReference type="GO" id="GO:0003723">
    <property type="term" value="F:RNA binding"/>
    <property type="evidence" value="ECO:0007669"/>
    <property type="project" value="InterPro"/>
</dbReference>
<evidence type="ECO:0000313" key="2">
    <source>
        <dbReference type="EMBL" id="MBD3107165.1"/>
    </source>
</evidence>
<sequence>MNISINSSIKSKIPSFKIGCIIYKDITVGDSPQMLRGRLQFFQELLFMDINEKELSDFPGIKEWRTVFKLAGTDPSRYRHSAESLYRRIKKQNYLSTVNSAIDLNNFFSLQYQSPFGIYDLNQIDGDITFTIGTEEDTYFGLNERNNTMKDIIISQDRQGPFGSPYIDSNRTMVTSSTNRAIQFIYLRPSLSFNESEKLTSSVMNSFISIHGGEAHFKIYQ</sequence>
<dbReference type="GO" id="GO:0004826">
    <property type="term" value="F:phenylalanine-tRNA ligase activity"/>
    <property type="evidence" value="ECO:0007669"/>
    <property type="project" value="InterPro"/>
</dbReference>
<dbReference type="SUPFAM" id="SSF56037">
    <property type="entry name" value="PheT/TilS domain"/>
    <property type="match status" value="1"/>
</dbReference>
<dbReference type="RefSeq" id="WP_190996713.1">
    <property type="nucleotide sequence ID" value="NZ_JACXSI010000003.1"/>
</dbReference>
<accession>A0A927H934</accession>
<organism evidence="2 3">
    <name type="scientific">Peribacillus faecalis</name>
    <dbReference type="NCBI Taxonomy" id="2772559"/>
    <lineage>
        <taxon>Bacteria</taxon>
        <taxon>Bacillati</taxon>
        <taxon>Bacillota</taxon>
        <taxon>Bacilli</taxon>
        <taxon>Bacillales</taxon>
        <taxon>Bacillaceae</taxon>
        <taxon>Peribacillus</taxon>
    </lineage>
</organism>
<dbReference type="InterPro" id="IPR005146">
    <property type="entry name" value="B3/B4_tRNA-bd"/>
</dbReference>
<dbReference type="EMBL" id="JACXSI010000003">
    <property type="protein sequence ID" value="MBD3107165.1"/>
    <property type="molecule type" value="Genomic_DNA"/>
</dbReference>
<gene>
    <name evidence="2" type="ORF">IEO70_02125</name>
</gene>
<name>A0A927H934_9BACI</name>
<dbReference type="AlphaFoldDB" id="A0A927H934"/>
<evidence type="ECO:0000313" key="3">
    <source>
        <dbReference type="Proteomes" id="UP000602076"/>
    </source>
</evidence>
<dbReference type="PANTHER" id="PTHR39209:SF2">
    <property type="entry name" value="CYTOPLASMIC PROTEIN"/>
    <property type="match status" value="1"/>
</dbReference>
<proteinExistence type="predicted"/>
<dbReference type="SMART" id="SM00873">
    <property type="entry name" value="B3_4"/>
    <property type="match status" value="1"/>
</dbReference>
<comment type="caution">
    <text evidence="2">The sequence shown here is derived from an EMBL/GenBank/DDBJ whole genome shotgun (WGS) entry which is preliminary data.</text>
</comment>
<dbReference type="InterPro" id="IPR020825">
    <property type="entry name" value="Phe-tRNA_synthase-like_B3/B4"/>
</dbReference>
<evidence type="ECO:0000259" key="1">
    <source>
        <dbReference type="SMART" id="SM00873"/>
    </source>
</evidence>
<reference evidence="2" key="1">
    <citation type="submission" date="2020-09" db="EMBL/GenBank/DDBJ databases">
        <title>Bacillus faecalis sp. nov., a moderately halophilic bacterium isolated from cow faeces.</title>
        <authorList>
            <person name="Jiang L."/>
            <person name="Lee J."/>
        </authorList>
    </citation>
    <scope>NUCLEOTIDE SEQUENCE</scope>
    <source>
        <strain evidence="2">AGMB 02131</strain>
    </source>
</reference>
<dbReference type="Proteomes" id="UP000602076">
    <property type="component" value="Unassembled WGS sequence"/>
</dbReference>
<dbReference type="PANTHER" id="PTHR39209">
    <property type="match status" value="1"/>
</dbReference>
<feature type="domain" description="B3/B4 tRNA-binding" evidence="1">
    <location>
        <begin position="62"/>
        <end position="212"/>
    </location>
</feature>
<protein>
    <recommendedName>
        <fullName evidence="1">B3/B4 tRNA-binding domain-containing protein</fullName>
    </recommendedName>
</protein>
<dbReference type="Pfam" id="PF03483">
    <property type="entry name" value="B3_4"/>
    <property type="match status" value="1"/>
</dbReference>
<keyword evidence="3" id="KW-1185">Reference proteome</keyword>
<dbReference type="Gene3D" id="3.50.40.10">
    <property type="entry name" value="Phenylalanyl-trna Synthetase, Chain B, domain 3"/>
    <property type="match status" value="1"/>
</dbReference>